<proteinExistence type="inferred from homology"/>
<evidence type="ECO:0000256" key="3">
    <source>
        <dbReference type="ARBA" id="ARBA00022917"/>
    </source>
</evidence>
<keyword evidence="3 4" id="KW-0648">Protein biosynthesis</keyword>
<feature type="region of interest" description="Disordered" evidence="5">
    <location>
        <begin position="442"/>
        <end position="461"/>
    </location>
</feature>
<dbReference type="PANTHER" id="PTHR13242">
    <property type="entry name" value="EUKARYOTIC TRANSLATION INITIATION FACTOR 3"/>
    <property type="match status" value="1"/>
</dbReference>
<dbReference type="Pfam" id="PF10255">
    <property type="entry name" value="Paf67"/>
    <property type="match status" value="1"/>
</dbReference>
<dbReference type="GO" id="GO:0016282">
    <property type="term" value="C:eukaryotic 43S preinitiation complex"/>
    <property type="evidence" value="ECO:0007669"/>
    <property type="project" value="UniProtKB-UniRule"/>
</dbReference>
<evidence type="ECO:0000256" key="2">
    <source>
        <dbReference type="ARBA" id="ARBA00022540"/>
    </source>
</evidence>
<keyword evidence="1 4" id="KW-0963">Cytoplasm</keyword>
<feature type="compositionally biased region" description="Low complexity" evidence="5">
    <location>
        <begin position="602"/>
        <end position="619"/>
    </location>
</feature>
<dbReference type="GO" id="GO:0003743">
    <property type="term" value="F:translation initiation factor activity"/>
    <property type="evidence" value="ECO:0007669"/>
    <property type="project" value="UniProtKB-UniRule"/>
</dbReference>
<comment type="function">
    <text evidence="4">Component of the eukaryotic translation initiation factor 3 (eIF-3) complex, which is involved in protein synthesis of a specialized repertoire of mRNAs and, together with other initiation factors, stimulates binding of mRNA and methionyl-tRNAi to the 40S ribosome. The eIF-3 complex specifically targets and initiates translation of a subset of mRNAs involved in cell proliferation.</text>
</comment>
<sequence>MAQQRMALWAAEDIDEELQDVDLSLAIGNYGQASHYDDAHIQHAPIDESTLIAMQQHMAQQAAFAQIPDVVKAFIVHFHQAVLDNNLAEITVAYESGWNKYTEKFYSRTEWPEAEVIAPLVNDDPIFLILYRELYYRHVYSRLQPNIDDRFHSYENSCELFNYLLNSEGPVQLELPEQWLWDIIDEFIYQFQVFCSWRSKVKTKTDDELVMLSEETGVWSSYSVLNVLYSLIQKSKINEYIVAHQEGKSPEEIAEIVGEYGSKPLYRMLGYFSIIGLLRVHVLLGDFTLALKVMDNVELNQKSPFTRVTACHVATYYYVGFCYVMLRRYPDAIRTFVTILNFIQRMKQYHTRSYQYDQISKTADRMYALYAICHALSPSRLDDNITNTAKERYGDQLARMSRGGEEALPAFEELFLYACPKFINANSPPYSDPNAISQILASSPTASPSQRTAELPTSATHTDPAHRHLRLFLSDVTAQSPVPTLRSFLKLYTSLGSKKLANFLDADEEELVQEMMLMKQCSRSISRVGSEKGSLLDGQTITTSDLNFVIDENMVHIVESTIGRRYAGWFIKNTERAQRIFDDLRNTPLPPPPKVPTPPTAAPAEPTKAAATATRPKVAWGGAKVA</sequence>
<organism evidence="6 7">
    <name type="scientific">Paramarasmius palmivorus</name>
    <dbReference type="NCBI Taxonomy" id="297713"/>
    <lineage>
        <taxon>Eukaryota</taxon>
        <taxon>Fungi</taxon>
        <taxon>Dikarya</taxon>
        <taxon>Basidiomycota</taxon>
        <taxon>Agaricomycotina</taxon>
        <taxon>Agaricomycetes</taxon>
        <taxon>Agaricomycetidae</taxon>
        <taxon>Agaricales</taxon>
        <taxon>Marasmiineae</taxon>
        <taxon>Marasmiaceae</taxon>
        <taxon>Paramarasmius</taxon>
    </lineage>
</organism>
<reference evidence="6 7" key="1">
    <citation type="submission" date="2024-01" db="EMBL/GenBank/DDBJ databases">
        <title>A draft genome for a cacao thread blight-causing isolate of Paramarasmius palmivorus.</title>
        <authorList>
            <person name="Baruah I.K."/>
            <person name="Bukari Y."/>
            <person name="Amoako-Attah I."/>
            <person name="Meinhardt L.W."/>
            <person name="Bailey B.A."/>
            <person name="Cohen S.P."/>
        </authorList>
    </citation>
    <scope>NUCLEOTIDE SEQUENCE [LARGE SCALE GENOMIC DNA]</scope>
    <source>
        <strain evidence="6 7">GH-12</strain>
    </source>
</reference>
<dbReference type="AlphaFoldDB" id="A0AAW0EEM9"/>
<dbReference type="Proteomes" id="UP001383192">
    <property type="component" value="Unassembled WGS sequence"/>
</dbReference>
<accession>A0AAW0EEM9</accession>
<comment type="similarity">
    <text evidence="4">Belongs to the eIF-3 subunit L family.</text>
</comment>
<evidence type="ECO:0000256" key="1">
    <source>
        <dbReference type="ARBA" id="ARBA00022490"/>
    </source>
</evidence>
<comment type="subcellular location">
    <subcellularLocation>
        <location evidence="4">Cytoplasm</location>
    </subcellularLocation>
</comment>
<evidence type="ECO:0000256" key="4">
    <source>
        <dbReference type="HAMAP-Rule" id="MF_03011"/>
    </source>
</evidence>
<evidence type="ECO:0000313" key="7">
    <source>
        <dbReference type="Proteomes" id="UP001383192"/>
    </source>
</evidence>
<dbReference type="GO" id="GO:0001732">
    <property type="term" value="P:formation of cytoplasmic translation initiation complex"/>
    <property type="evidence" value="ECO:0007669"/>
    <property type="project" value="UniProtKB-UniRule"/>
</dbReference>
<dbReference type="HAMAP" id="MF_03011">
    <property type="entry name" value="eIF3l"/>
    <property type="match status" value="1"/>
</dbReference>
<dbReference type="PANTHER" id="PTHR13242:SF0">
    <property type="entry name" value="EUKARYOTIC TRANSLATION INITIATION FACTOR 3 SUBUNIT L"/>
    <property type="match status" value="1"/>
</dbReference>
<feature type="compositionally biased region" description="Pro residues" evidence="5">
    <location>
        <begin position="588"/>
        <end position="601"/>
    </location>
</feature>
<dbReference type="EMBL" id="JAYKXP010000001">
    <property type="protein sequence ID" value="KAK7062574.1"/>
    <property type="molecule type" value="Genomic_DNA"/>
</dbReference>
<comment type="subunit">
    <text evidence="4">Component of the eukaryotic translation initiation factor 3 (eIF-3) complex.</text>
</comment>
<gene>
    <name evidence="6" type="ORF">VNI00_000062</name>
</gene>
<evidence type="ECO:0000256" key="5">
    <source>
        <dbReference type="SAM" id="MobiDB-lite"/>
    </source>
</evidence>
<dbReference type="GO" id="GO:0033290">
    <property type="term" value="C:eukaryotic 48S preinitiation complex"/>
    <property type="evidence" value="ECO:0007669"/>
    <property type="project" value="UniProtKB-UniRule"/>
</dbReference>
<feature type="region of interest" description="Disordered" evidence="5">
    <location>
        <begin position="583"/>
        <end position="626"/>
    </location>
</feature>
<dbReference type="InterPro" id="IPR019382">
    <property type="entry name" value="eIF3l"/>
</dbReference>
<keyword evidence="2 4" id="KW-0396">Initiation factor</keyword>
<comment type="caution">
    <text evidence="6">The sequence shown here is derived from an EMBL/GenBank/DDBJ whole genome shotgun (WGS) entry which is preliminary data.</text>
</comment>
<evidence type="ECO:0000313" key="6">
    <source>
        <dbReference type="EMBL" id="KAK7062574.1"/>
    </source>
</evidence>
<protein>
    <recommendedName>
        <fullName evidence="4">Eukaryotic translation initiation factor 3 subunit L</fullName>
        <shortName evidence="4">eIF3l</shortName>
    </recommendedName>
</protein>
<dbReference type="GO" id="GO:0005852">
    <property type="term" value="C:eukaryotic translation initiation factor 3 complex"/>
    <property type="evidence" value="ECO:0007669"/>
    <property type="project" value="UniProtKB-UniRule"/>
</dbReference>
<name>A0AAW0EEM9_9AGAR</name>
<keyword evidence="7" id="KW-1185">Reference proteome</keyword>